<evidence type="ECO:0000256" key="1">
    <source>
        <dbReference type="SAM" id="Phobius"/>
    </source>
</evidence>
<proteinExistence type="predicted"/>
<feature type="transmembrane region" description="Helical" evidence="1">
    <location>
        <begin position="41"/>
        <end position="61"/>
    </location>
</feature>
<gene>
    <name evidence="2" type="ORF">SFOMI_5354</name>
</gene>
<evidence type="ECO:0000313" key="3">
    <source>
        <dbReference type="Proteomes" id="UP000221538"/>
    </source>
</evidence>
<evidence type="ECO:0000313" key="2">
    <source>
        <dbReference type="EMBL" id="GAY24769.1"/>
    </source>
</evidence>
<keyword evidence="1" id="KW-0812">Transmembrane</keyword>
<dbReference type="Proteomes" id="UP000221538">
    <property type="component" value="Unassembled WGS sequence"/>
</dbReference>
<keyword evidence="1" id="KW-1133">Transmembrane helix</keyword>
<dbReference type="AlphaFoldDB" id="A0A292ZPD1"/>
<accession>A0A292ZPD1</accession>
<organism evidence="2 3">
    <name type="scientific">Sphingobium fuliginis (strain ATCC 27551)</name>
    <dbReference type="NCBI Taxonomy" id="336203"/>
    <lineage>
        <taxon>Bacteria</taxon>
        <taxon>Pseudomonadati</taxon>
        <taxon>Pseudomonadota</taxon>
        <taxon>Alphaproteobacteria</taxon>
        <taxon>Sphingomonadales</taxon>
        <taxon>Sphingomonadaceae</taxon>
        <taxon>Sphingobium</taxon>
    </lineage>
</organism>
<protein>
    <submittedName>
        <fullName evidence="2">Uncharacterized protein</fullName>
    </submittedName>
</protein>
<sequence length="63" mass="6540">MASARSSMTALGAQMPSGAAQAKLPFTLPPRLAQPVERRQARTLLIIAASGLVVTAPLTTVRP</sequence>
<keyword evidence="1" id="KW-0472">Membrane</keyword>
<dbReference type="EMBL" id="BEWI01000034">
    <property type="protein sequence ID" value="GAY24769.1"/>
    <property type="molecule type" value="Genomic_DNA"/>
</dbReference>
<name>A0A292ZPD1_SPHSA</name>
<comment type="caution">
    <text evidence="2">The sequence shown here is derived from an EMBL/GenBank/DDBJ whole genome shotgun (WGS) entry which is preliminary data.</text>
</comment>
<reference evidence="2 3" key="1">
    <citation type="journal article" date="2013" name="Biodegradation">
        <title>Occurrence of 4-tert-butylphenol (4-t-BP) biodegradation in an aquatic sample caused by the presence of Spirodela polyrrhiza and isolation of a 4-t-BP-utilizing bacterium.</title>
        <authorList>
            <person name="Ogata Y."/>
            <person name="Toyama T."/>
            <person name="Yu N."/>
            <person name="Wang X."/>
            <person name="Sei K."/>
            <person name="Ike M."/>
        </authorList>
    </citation>
    <scope>NUCLEOTIDE SEQUENCE [LARGE SCALE GENOMIC DNA]</scope>
    <source>
        <strain evidence="2 3">OMI</strain>
    </source>
</reference>
<reference evidence="2 3" key="2">
    <citation type="journal article" date="2013" name="Environ. Sci. Technol.">
        <title>The 4-tert-butylphenol-utilizing bacterium Sphingobium fuliginis OMI can degrade bisphenols via phenolic ring hydroxylation and meta-cleavage pathway.</title>
        <authorList>
            <person name="Ogata Y."/>
            <person name="Goda S."/>
            <person name="Toyama T."/>
            <person name="Sei K."/>
            <person name="Ike M."/>
        </authorList>
    </citation>
    <scope>NUCLEOTIDE SEQUENCE [LARGE SCALE GENOMIC DNA]</scope>
    <source>
        <strain evidence="2 3">OMI</strain>
    </source>
</reference>